<dbReference type="InterPro" id="IPR028268">
    <property type="entry name" value="Pianissimo_fam"/>
</dbReference>
<dbReference type="SMART" id="SM01303">
    <property type="entry name" value="RasGEF_N_2"/>
    <property type="match status" value="1"/>
</dbReference>
<comment type="similarity">
    <text evidence="1">Belongs to the RICTOR family.</text>
</comment>
<dbReference type="Pfam" id="PF02185">
    <property type="entry name" value="HR1"/>
    <property type="match status" value="1"/>
</dbReference>
<accession>A0AA43QJS4</accession>
<dbReference type="PANTHER" id="PTHR13298:SF11">
    <property type="entry name" value="RAPAMYCIN-INSENSITIVE COMPANION OF MTOR"/>
    <property type="match status" value="1"/>
</dbReference>
<dbReference type="GO" id="GO:0031932">
    <property type="term" value="C:TORC2 complex"/>
    <property type="evidence" value="ECO:0007669"/>
    <property type="project" value="InterPro"/>
</dbReference>
<dbReference type="InterPro" id="IPR028267">
    <property type="entry name" value="Pianissimo_N"/>
</dbReference>
<feature type="domain" description="Rapamycin-insensitive companion of mTOR N-terminal" evidence="5">
    <location>
        <begin position="242"/>
        <end position="607"/>
    </location>
</feature>
<gene>
    <name evidence="7" type="ORF">OHK93_004167</name>
</gene>
<dbReference type="InterPro" id="IPR029452">
    <property type="entry name" value="RICTOR_V"/>
</dbReference>
<dbReference type="Pfam" id="PF14663">
    <property type="entry name" value="RasGEF_N_2"/>
    <property type="match status" value="1"/>
</dbReference>
<evidence type="ECO:0000313" key="8">
    <source>
        <dbReference type="Proteomes" id="UP001161017"/>
    </source>
</evidence>
<name>A0AA43QJS4_9LECA</name>
<dbReference type="GO" id="GO:0038203">
    <property type="term" value="P:TORC2 signaling"/>
    <property type="evidence" value="ECO:0007669"/>
    <property type="project" value="TreeGrafter"/>
</dbReference>
<evidence type="ECO:0000259" key="4">
    <source>
        <dbReference type="SMART" id="SM01307"/>
    </source>
</evidence>
<dbReference type="Pfam" id="PF14664">
    <property type="entry name" value="RICTOR_N"/>
    <property type="match status" value="1"/>
</dbReference>
<evidence type="ECO:0000256" key="3">
    <source>
        <dbReference type="SAM" id="MobiDB-lite"/>
    </source>
</evidence>
<dbReference type="InterPro" id="IPR011072">
    <property type="entry name" value="HR1_rho-bd"/>
</dbReference>
<dbReference type="InterPro" id="IPR016024">
    <property type="entry name" value="ARM-type_fold"/>
</dbReference>
<dbReference type="PANTHER" id="PTHR13298">
    <property type="entry name" value="CYTOSOLIC REGULATOR PIANISSIMO"/>
    <property type="match status" value="1"/>
</dbReference>
<feature type="domain" description="Rapamycin-insensitive companion of mTOR middle" evidence="4">
    <location>
        <begin position="691"/>
        <end position="915"/>
    </location>
</feature>
<dbReference type="Gene3D" id="1.10.287.160">
    <property type="entry name" value="HR1 repeat"/>
    <property type="match status" value="1"/>
</dbReference>
<evidence type="ECO:0000256" key="1">
    <source>
        <dbReference type="ARBA" id="ARBA00008878"/>
    </source>
</evidence>
<dbReference type="SUPFAM" id="SSF46585">
    <property type="entry name" value="HR1 repeat"/>
    <property type="match status" value="1"/>
</dbReference>
<dbReference type="InterPro" id="IPR029451">
    <property type="entry name" value="RICTOR_M"/>
</dbReference>
<dbReference type="SMART" id="SM01307">
    <property type="entry name" value="RICTOR_M"/>
    <property type="match status" value="1"/>
</dbReference>
<dbReference type="SMART" id="SM01310">
    <property type="entry name" value="RICTOR_V"/>
    <property type="match status" value="1"/>
</dbReference>
<feature type="domain" description="Rapamycin-insensitive companion of mTOR" evidence="6">
    <location>
        <begin position="1100"/>
        <end position="1172"/>
    </location>
</feature>
<evidence type="ECO:0000259" key="5">
    <source>
        <dbReference type="SMART" id="SM01308"/>
    </source>
</evidence>
<evidence type="ECO:0000259" key="6">
    <source>
        <dbReference type="SMART" id="SM01310"/>
    </source>
</evidence>
<sequence length="1308" mass="144908">MSQYNSFGASVTPTQQNLSRHGRSLSNQSQHATFTAKDAALTQDARSIANTLAFGPRNASLLPSGAPPGSFSSDLKNVNFARAGTPGISKAEGGTTVNDDYFGKAAVVSTEQKQKQLRDKINKETKIKVGSENLLEALVAKNAKQTRDQRQRVENELSLTNRKLVELNSLLDDELEKAKRPTTPSRDRLSGLFQSSPLKTPAEDGGDLDGAQPDEASESPSFALDGILQNLDVDGMQPDYYVENANRLVNLFKRYPTLKYDLAWSIFGDRAQTMLLSDSREVVAAGYRVIRHAITDHRSLQTIRGLHTDDLAMLSLVKEGKASIEREQAMKFLRAFLDVKGGIDELSLALLRTIVAVAEHVEDRLRNMAILTLAEVLVQSPSKAGSAGAIGPLADALVEGSYYGAQSLASVFLQMEDCPHTRAYLRSGYELDIAFTPFTDPAVGKGHDERLKSNARLISAILKTWPGLFAASRRQFMAIHGLLKSLQYDVPVAQELILDILFDVLHITPPSWTSSFLAGRRLTTYGRVANMRADDSSASSQSEVLEEENTNINLVQHFTTLLLAAFLQCGLIQELRDFNEGVEDPALRRKSTLLLAEVLKLADQCLPNATSAVLQSLPELFSEAVTSPEDDIGVQSGMIYQLDRVSRTIHRSNATTKQAQPTGSGSSGISKLDQTASGPIDPTKSRMSVDMDDLRFRSILLETQVLNTSNYLKWRWDLINDLIEGPLTNGKRLEEAIKGSKFMKRLLGFYRPFKYRFCEIRNTKPNQRYVRSGCALVKALLQTTEGINYLTESKLLRQLAECLAQLDKQSGLTAMKPLFSREKVADTLASGYFAILGTLSSNPKGLGMLERWRMVNMLYHILDLDARDDLIKILLSNMDFSLDSHLRVMLSKALTACHKSIRIFATRLLRKYATAPAAAISGQVRQPDNCEWAIRLLVTQLYDPEVQVSEIAVQILEEVCNQSDRLEYVVRCRPALDHLGAIGAPLLLRFLSSSLGYKYLDGLDYITQEMDDWFLGRNDTYVTLVEASLSRALSSLPERPKSNNDEPMSIQEYGTVPPHFYRELARTVEGCRLLKDSGHFEIFAGNIRESWNEQDDKETMLKVKGSLWAVGNVGAMELGAAFLEDSDVVGWIVQIATGSQVMTMRGTAFFVLGLISRSLHGLEILAEHGWTAATDDSGKSSGYCLPTRLETLLLLGRPGDGTTTRTRWLPTKGRPMKLQIDSDPVHARVLAVVTDLSNTVLTKKAAGELHSMKAKSPDLFGSMDLYKKVMGVLEKYNFRLQVRRFVIDLFDKGIIKTFVQEDDSGSEA</sequence>
<comment type="caution">
    <text evidence="7">The sequence shown here is derived from an EMBL/GenBank/DDBJ whole genome shotgun (WGS) entry which is preliminary data.</text>
</comment>
<evidence type="ECO:0000313" key="7">
    <source>
        <dbReference type="EMBL" id="MDI1485978.1"/>
    </source>
</evidence>
<evidence type="ECO:0000256" key="2">
    <source>
        <dbReference type="SAM" id="Coils"/>
    </source>
</evidence>
<dbReference type="EMBL" id="JAPUFD010000002">
    <property type="protein sequence ID" value="MDI1485978.1"/>
    <property type="molecule type" value="Genomic_DNA"/>
</dbReference>
<feature type="coiled-coil region" evidence="2">
    <location>
        <begin position="143"/>
        <end position="170"/>
    </location>
</feature>
<reference evidence="7" key="1">
    <citation type="journal article" date="2023" name="Genome Biol. Evol.">
        <title>First Whole Genome Sequence and Flow Cytometry Genome Size Data for the Lichen-Forming Fungus Ramalina farinacea (Ascomycota).</title>
        <authorList>
            <person name="Llewellyn T."/>
            <person name="Mian S."/>
            <person name="Hill R."/>
            <person name="Leitch I.J."/>
            <person name="Gaya E."/>
        </authorList>
    </citation>
    <scope>NUCLEOTIDE SEQUENCE</scope>
    <source>
        <strain evidence="7">LIQ254RAFAR</strain>
    </source>
</reference>
<dbReference type="Proteomes" id="UP001161017">
    <property type="component" value="Unassembled WGS sequence"/>
</dbReference>
<dbReference type="Pfam" id="PF14666">
    <property type="entry name" value="RICTOR_M"/>
    <property type="match status" value="1"/>
</dbReference>
<dbReference type="Pfam" id="PF14668">
    <property type="entry name" value="RICTOR_V"/>
    <property type="match status" value="1"/>
</dbReference>
<feature type="region of interest" description="Disordered" evidence="3">
    <location>
        <begin position="650"/>
        <end position="686"/>
    </location>
</feature>
<dbReference type="SMART" id="SM01308">
    <property type="entry name" value="RICTOR_N"/>
    <property type="match status" value="1"/>
</dbReference>
<protein>
    <submittedName>
        <fullName evidence="7">Uncharacterized protein</fullName>
    </submittedName>
</protein>
<feature type="region of interest" description="Disordered" evidence="3">
    <location>
        <begin position="1"/>
        <end position="31"/>
    </location>
</feature>
<keyword evidence="8" id="KW-1185">Reference proteome</keyword>
<keyword evidence="2" id="KW-0175">Coiled coil</keyword>
<dbReference type="SUPFAM" id="SSF48371">
    <property type="entry name" value="ARM repeat"/>
    <property type="match status" value="1"/>
</dbReference>
<dbReference type="InterPro" id="IPR036274">
    <property type="entry name" value="HR1_rpt_sf"/>
</dbReference>
<dbReference type="InterPro" id="IPR029453">
    <property type="entry name" value="Rictor_IV"/>
</dbReference>
<feature type="region of interest" description="Disordered" evidence="3">
    <location>
        <begin position="175"/>
        <end position="219"/>
    </location>
</feature>
<proteinExistence type="inferred from homology"/>
<feature type="compositionally biased region" description="Polar residues" evidence="3">
    <location>
        <begin position="651"/>
        <end position="677"/>
    </location>
</feature>
<organism evidence="7 8">
    <name type="scientific">Ramalina farinacea</name>
    <dbReference type="NCBI Taxonomy" id="258253"/>
    <lineage>
        <taxon>Eukaryota</taxon>
        <taxon>Fungi</taxon>
        <taxon>Dikarya</taxon>
        <taxon>Ascomycota</taxon>
        <taxon>Pezizomycotina</taxon>
        <taxon>Lecanoromycetes</taxon>
        <taxon>OSLEUM clade</taxon>
        <taxon>Lecanoromycetidae</taxon>
        <taxon>Lecanorales</taxon>
        <taxon>Lecanorineae</taxon>
        <taxon>Ramalinaceae</taxon>
        <taxon>Ramalina</taxon>
    </lineage>
</organism>